<gene>
    <name evidence="1" type="ORF">JM949_28615</name>
</gene>
<comment type="caution">
    <text evidence="1">The sequence shown here is derived from an EMBL/GenBank/DDBJ whole genome shotgun (WGS) entry which is preliminary data.</text>
</comment>
<keyword evidence="2" id="KW-1185">Reference proteome</keyword>
<evidence type="ECO:0000313" key="2">
    <source>
        <dbReference type="Proteomes" id="UP000622245"/>
    </source>
</evidence>
<dbReference type="Proteomes" id="UP000622245">
    <property type="component" value="Unassembled WGS sequence"/>
</dbReference>
<dbReference type="EMBL" id="JAEVHL010000221">
    <property type="protein sequence ID" value="MBM0278962.1"/>
    <property type="molecule type" value="Genomic_DNA"/>
</dbReference>
<accession>A0ABS1YNE0</accession>
<evidence type="ECO:0000313" key="1">
    <source>
        <dbReference type="EMBL" id="MBM0278962.1"/>
    </source>
</evidence>
<dbReference type="RefSeq" id="WP_203151288.1">
    <property type="nucleotide sequence ID" value="NZ_JAEVHL010000221.1"/>
</dbReference>
<reference evidence="1 2" key="1">
    <citation type="submission" date="2021-01" db="EMBL/GenBank/DDBJ databases">
        <title>Draft genome sequence of Micromonospora sp. strain STR1s_6.</title>
        <authorList>
            <person name="Karlyshev A."/>
            <person name="Jawad R."/>
        </authorList>
    </citation>
    <scope>NUCLEOTIDE SEQUENCE [LARGE SCALE GENOMIC DNA]</scope>
    <source>
        <strain evidence="1 2">STR1S-6</strain>
    </source>
</reference>
<name>A0ABS1YNE0_9ACTN</name>
<proteinExistence type="predicted"/>
<organism evidence="1 2">
    <name type="scientific">Micromonospora tarensis</name>
    <dbReference type="NCBI Taxonomy" id="2806100"/>
    <lineage>
        <taxon>Bacteria</taxon>
        <taxon>Bacillati</taxon>
        <taxon>Actinomycetota</taxon>
        <taxon>Actinomycetes</taxon>
        <taxon>Micromonosporales</taxon>
        <taxon>Micromonosporaceae</taxon>
        <taxon>Micromonospora</taxon>
    </lineage>
</organism>
<sequence>MEPALLRAARAYDPDYVVLLNTTIGQRERAAPGTVLPNVDGRVIDGEERVRLLEQVSDTQCDDSAGERARQTVAELCSPYRRQEHGTAEERLVSLGLGDAAAPLTPLSAIPHMAGGPYLTAPPRWGGALGLMVAAQCGIFDEPELGDPPVLDERERQHLLEWLLSDDSRPAGGPPEALLGHLLAPFRDGDDPLRAGTAFQRTTYGLGQVSFGHRPRNHVTFVIGDSAADFAAAYARKLMYGDGWWLPSELSPCGTDTSAERMRLLLQNAAVTRSAYRRGRVTACTVSAGAAAVAATVEALRTPVVELISSTGISQQQLYEKAVVSGDLDFPRDGAMSYALEADLDHPVAIPAAADEGGTVTMLSPTPAPDLSDSQLRESPELTWQVEIRPESLGAPPGRGLDGGHLLAPGTDPYLTWVRSGRYGTRFESHRYDFVAAGTPRLSRLARPKLRELSLRQWADCLAGQQEKSVRLSDAGRRAEVLATLLGGREQLAATLAGPLLPVLRGFLSDKPATRERYPSGEGVVLHAAGTNDAGYEGYLTFDGMKSFDPREDENALAADIDSMVTAGLLIRGIIVSCELCGRVNFISLDLAGRIITCPRCQASNPLTSTRWRQPLNGPTWYFDLHPVARDLLRDNGEVPLLLAHHLRSRARRYTDSAELELCNGSGSALVELDLPAYADGQLIVAEAKSSRTLGNRPPKEAKKKVEAADTLQAHQLIFATTETAWEGSSLSAIGNAVRRHRWTSGEPPAIRIITALGLNTCQDQRMNYQDDQLSPW</sequence>
<protein>
    <submittedName>
        <fullName evidence="1">Uncharacterized protein</fullName>
    </submittedName>
</protein>